<proteinExistence type="predicted"/>
<organism evidence="7 8">
    <name type="scientific">Deinococcus sedimenti</name>
    <dbReference type="NCBI Taxonomy" id="1867090"/>
    <lineage>
        <taxon>Bacteria</taxon>
        <taxon>Thermotogati</taxon>
        <taxon>Deinococcota</taxon>
        <taxon>Deinococci</taxon>
        <taxon>Deinococcales</taxon>
        <taxon>Deinococcaceae</taxon>
        <taxon>Deinococcus</taxon>
    </lineage>
</organism>
<dbReference type="InterPro" id="IPR003661">
    <property type="entry name" value="HisK_dim/P_dom"/>
</dbReference>
<name>A0ABQ2S394_9DEIO</name>
<dbReference type="EC" id="2.7.13.3" evidence="2"/>
<keyword evidence="8" id="KW-1185">Reference proteome</keyword>
<dbReference type="SMART" id="SM00065">
    <property type="entry name" value="GAF"/>
    <property type="match status" value="2"/>
</dbReference>
<sequence>MTNDRAPADAWLELTLALTQTQSLHEVQALLAGPLARHAGLDAALVLGTTPDGVPLPGPDGQPATLHLGRTPAREAQALTRLLSWHLTALSGADDTLRAFLQVTERLGSEIEFGALNLLMDQVLRELLPGLTVSVLERAERSWTIRFISDVATTALRVPQPDGLAAEVPLLRQAERSRGPVFVEDWNAQEQLVPASDAYRIAAAQAFDLPEWPRTVLTAGCTARRHWSAQDRALFSGAARAYGHALDRVASAQQLALERATLRALVEFKERAAHSMNVGDLAGQAAQVLRDMLDRLTVGYLVPDGTRWRAEVLQGDLPDRLAQQLRAGVPMQDADTREALQGGHAMFLPLQSAALEHVPGMDAFGAVALHPMLVNGQLTGLLAMATNRAPDWTERERSVFRTVGRSLAQAVEREARERRLARQHAELQAQARSLQAFAQLSADLGVQEDRYALIRRAQEVALSLLPAGFAVYYEPDGELWRLRSQVGSLRDDLLQQQVDRGLPLDSARNLTTPWQSGAPYYQDQYDPDTDHLARAGAVVGASATVPVRQGGVPVGVFAIGQYEPHVWTPADRALIEGVTRSLQLALDRAASLAELRRTSQDTARSNAALQAANEELEAFAYSVSHDLRAPVRHISGFTDLLRKSLGDLSGTPKAERYLTIITESAGQMNALIDAMLALSRVTRQELHLRDVDLNEVVAGVQATLGPELAGRDVTFRVAELPTVQVDAALIRQVMTNLLSNAVKYTERQPDALIEVWAQGTPDEWQVFVRDNGVGFDPAYAHKLFGVFQRLHRAEEFGGTGVGLANVRRIIQRHGGTIQAEGRPGAGATFWFSLPRTS</sequence>
<evidence type="ECO:0000256" key="5">
    <source>
        <dbReference type="ARBA" id="ARBA00022777"/>
    </source>
</evidence>
<dbReference type="SUPFAM" id="SSF55874">
    <property type="entry name" value="ATPase domain of HSP90 chaperone/DNA topoisomerase II/histidine kinase"/>
    <property type="match status" value="1"/>
</dbReference>
<dbReference type="PRINTS" id="PR00344">
    <property type="entry name" value="BCTRLSENSOR"/>
</dbReference>
<keyword evidence="4" id="KW-0808">Transferase</keyword>
<evidence type="ECO:0000313" key="7">
    <source>
        <dbReference type="EMBL" id="GGR92303.1"/>
    </source>
</evidence>
<dbReference type="SMART" id="SM00387">
    <property type="entry name" value="HATPase_c"/>
    <property type="match status" value="1"/>
</dbReference>
<evidence type="ECO:0000313" key="8">
    <source>
        <dbReference type="Proteomes" id="UP000644548"/>
    </source>
</evidence>
<dbReference type="InterPro" id="IPR036097">
    <property type="entry name" value="HisK_dim/P_sf"/>
</dbReference>
<dbReference type="InterPro" id="IPR036890">
    <property type="entry name" value="HATPase_C_sf"/>
</dbReference>
<dbReference type="Gene3D" id="3.30.565.10">
    <property type="entry name" value="Histidine kinase-like ATPase, C-terminal domain"/>
    <property type="match status" value="1"/>
</dbReference>
<dbReference type="RefSeq" id="WP_189072929.1">
    <property type="nucleotide sequence ID" value="NZ_BMQN01000003.1"/>
</dbReference>
<keyword evidence="3" id="KW-0597">Phosphoprotein</keyword>
<dbReference type="Pfam" id="PF00512">
    <property type="entry name" value="HisKA"/>
    <property type="match status" value="1"/>
</dbReference>
<evidence type="ECO:0000256" key="2">
    <source>
        <dbReference type="ARBA" id="ARBA00012438"/>
    </source>
</evidence>
<dbReference type="Gene3D" id="3.30.450.40">
    <property type="match status" value="2"/>
</dbReference>
<dbReference type="SUPFAM" id="SSF47384">
    <property type="entry name" value="Homodimeric domain of signal transducing histidine kinase"/>
    <property type="match status" value="1"/>
</dbReference>
<protein>
    <recommendedName>
        <fullName evidence="2">histidine kinase</fullName>
        <ecNumber evidence="2">2.7.13.3</ecNumber>
    </recommendedName>
</protein>
<dbReference type="SMART" id="SM00388">
    <property type="entry name" value="HisKA"/>
    <property type="match status" value="1"/>
</dbReference>
<keyword evidence="5" id="KW-0418">Kinase</keyword>
<dbReference type="Pfam" id="PF02518">
    <property type="entry name" value="HATPase_c"/>
    <property type="match status" value="1"/>
</dbReference>
<dbReference type="InterPro" id="IPR050351">
    <property type="entry name" value="BphY/WalK/GraS-like"/>
</dbReference>
<dbReference type="InterPro" id="IPR029016">
    <property type="entry name" value="GAF-like_dom_sf"/>
</dbReference>
<dbReference type="SUPFAM" id="SSF55781">
    <property type="entry name" value="GAF domain-like"/>
    <property type="match status" value="2"/>
</dbReference>
<dbReference type="Proteomes" id="UP000644548">
    <property type="component" value="Unassembled WGS sequence"/>
</dbReference>
<dbReference type="InterPro" id="IPR004358">
    <property type="entry name" value="Sig_transdc_His_kin-like_C"/>
</dbReference>
<dbReference type="PROSITE" id="PS50109">
    <property type="entry name" value="HIS_KIN"/>
    <property type="match status" value="1"/>
</dbReference>
<dbReference type="Pfam" id="PF01590">
    <property type="entry name" value="GAF"/>
    <property type="match status" value="1"/>
</dbReference>
<evidence type="ECO:0000256" key="3">
    <source>
        <dbReference type="ARBA" id="ARBA00022553"/>
    </source>
</evidence>
<dbReference type="CDD" id="cd00082">
    <property type="entry name" value="HisKA"/>
    <property type="match status" value="1"/>
</dbReference>
<accession>A0ABQ2S394</accession>
<dbReference type="InterPro" id="IPR003018">
    <property type="entry name" value="GAF"/>
</dbReference>
<dbReference type="PANTHER" id="PTHR42878">
    <property type="entry name" value="TWO-COMPONENT HISTIDINE KINASE"/>
    <property type="match status" value="1"/>
</dbReference>
<dbReference type="Pfam" id="PF13185">
    <property type="entry name" value="GAF_2"/>
    <property type="match status" value="1"/>
</dbReference>
<dbReference type="Gene3D" id="1.10.287.130">
    <property type="match status" value="1"/>
</dbReference>
<evidence type="ECO:0000256" key="1">
    <source>
        <dbReference type="ARBA" id="ARBA00000085"/>
    </source>
</evidence>
<dbReference type="PANTHER" id="PTHR42878:SF15">
    <property type="entry name" value="BACTERIOPHYTOCHROME"/>
    <property type="match status" value="1"/>
</dbReference>
<evidence type="ECO:0000256" key="4">
    <source>
        <dbReference type="ARBA" id="ARBA00022679"/>
    </source>
</evidence>
<reference evidence="8" key="1">
    <citation type="journal article" date="2019" name="Int. J. Syst. Evol. Microbiol.">
        <title>The Global Catalogue of Microorganisms (GCM) 10K type strain sequencing project: providing services to taxonomists for standard genome sequencing and annotation.</title>
        <authorList>
            <consortium name="The Broad Institute Genomics Platform"/>
            <consortium name="The Broad Institute Genome Sequencing Center for Infectious Disease"/>
            <person name="Wu L."/>
            <person name="Ma J."/>
        </authorList>
    </citation>
    <scope>NUCLEOTIDE SEQUENCE [LARGE SCALE GENOMIC DNA]</scope>
    <source>
        <strain evidence="8">JCM 31405</strain>
    </source>
</reference>
<dbReference type="InterPro" id="IPR005467">
    <property type="entry name" value="His_kinase_dom"/>
</dbReference>
<evidence type="ECO:0000259" key="6">
    <source>
        <dbReference type="PROSITE" id="PS50109"/>
    </source>
</evidence>
<feature type="domain" description="Histidine kinase" evidence="6">
    <location>
        <begin position="622"/>
        <end position="837"/>
    </location>
</feature>
<dbReference type="InterPro" id="IPR003594">
    <property type="entry name" value="HATPase_dom"/>
</dbReference>
<comment type="caution">
    <text evidence="7">The sequence shown here is derived from an EMBL/GenBank/DDBJ whole genome shotgun (WGS) entry which is preliminary data.</text>
</comment>
<gene>
    <name evidence="7" type="ORF">GCM10008960_18940</name>
</gene>
<comment type="catalytic activity">
    <reaction evidence="1">
        <text>ATP + protein L-histidine = ADP + protein N-phospho-L-histidine.</text>
        <dbReference type="EC" id="2.7.13.3"/>
    </reaction>
</comment>
<dbReference type="EMBL" id="BMQN01000003">
    <property type="protein sequence ID" value="GGR92303.1"/>
    <property type="molecule type" value="Genomic_DNA"/>
</dbReference>